<dbReference type="EMBL" id="BTSY01000004">
    <property type="protein sequence ID" value="GMT22263.1"/>
    <property type="molecule type" value="Genomic_DNA"/>
</dbReference>
<gene>
    <name evidence="6" type="ORF">PFISCL1PPCAC_13560</name>
</gene>
<reference evidence="6" key="1">
    <citation type="submission" date="2023-10" db="EMBL/GenBank/DDBJ databases">
        <title>Genome assembly of Pristionchus species.</title>
        <authorList>
            <person name="Yoshida K."/>
            <person name="Sommer R.J."/>
        </authorList>
    </citation>
    <scope>NUCLEOTIDE SEQUENCE</scope>
    <source>
        <strain evidence="6">RS5133</strain>
    </source>
</reference>
<dbReference type="InterPro" id="IPR027528">
    <property type="entry name" value="eIF3m"/>
</dbReference>
<dbReference type="GO" id="GO:0003743">
    <property type="term" value="F:translation initiation factor activity"/>
    <property type="evidence" value="ECO:0007669"/>
    <property type="project" value="UniProtKB-KW"/>
</dbReference>
<dbReference type="AlphaFoldDB" id="A0AAV5VS34"/>
<comment type="similarity">
    <text evidence="1">Belongs to the CSN7/EIF3M family. CSN7 subfamily.</text>
</comment>
<evidence type="ECO:0000256" key="2">
    <source>
        <dbReference type="ARBA" id="ARBA00022490"/>
    </source>
</evidence>
<dbReference type="Proteomes" id="UP001432322">
    <property type="component" value="Unassembled WGS sequence"/>
</dbReference>
<feature type="non-terminal residue" evidence="6">
    <location>
        <position position="1"/>
    </location>
</feature>
<dbReference type="HAMAP" id="MF_03012">
    <property type="entry name" value="eIF3m"/>
    <property type="match status" value="1"/>
</dbReference>
<keyword evidence="2" id="KW-0963">Cytoplasm</keyword>
<dbReference type="Pfam" id="PF01399">
    <property type="entry name" value="PCI"/>
    <property type="match status" value="1"/>
</dbReference>
<dbReference type="GO" id="GO:0002183">
    <property type="term" value="P:cytoplasmic translational initiation"/>
    <property type="evidence" value="ECO:0007669"/>
    <property type="project" value="TreeGrafter"/>
</dbReference>
<evidence type="ECO:0000256" key="1">
    <source>
        <dbReference type="ARBA" id="ARBA00008482"/>
    </source>
</evidence>
<protein>
    <recommendedName>
        <fullName evidence="5">PCI domain-containing protein</fullName>
    </recommendedName>
</protein>
<organism evidence="6 7">
    <name type="scientific">Pristionchus fissidentatus</name>
    <dbReference type="NCBI Taxonomy" id="1538716"/>
    <lineage>
        <taxon>Eukaryota</taxon>
        <taxon>Metazoa</taxon>
        <taxon>Ecdysozoa</taxon>
        <taxon>Nematoda</taxon>
        <taxon>Chromadorea</taxon>
        <taxon>Rhabditida</taxon>
        <taxon>Rhabditina</taxon>
        <taxon>Diplogasteromorpha</taxon>
        <taxon>Diplogasteroidea</taxon>
        <taxon>Neodiplogasteridae</taxon>
        <taxon>Pristionchus</taxon>
    </lineage>
</organism>
<dbReference type="InterPro" id="IPR000717">
    <property type="entry name" value="PCI_dom"/>
</dbReference>
<comment type="caution">
    <text evidence="6">The sequence shown here is derived from an EMBL/GenBank/DDBJ whole genome shotgun (WGS) entry which is preliminary data.</text>
</comment>
<dbReference type="PANTHER" id="PTHR15350:SF2">
    <property type="entry name" value="EUKARYOTIC TRANSLATION INITIATION FACTOR 3 SUBUNIT M"/>
    <property type="match status" value="1"/>
</dbReference>
<feature type="domain" description="PCI" evidence="5">
    <location>
        <begin position="188"/>
        <end position="354"/>
    </location>
</feature>
<dbReference type="SMART" id="SM00088">
    <property type="entry name" value="PINT"/>
    <property type="match status" value="1"/>
</dbReference>
<sequence>DRTVVMADARELPIFNFAEDATQIEDIKKHLISRGAKIDVAGSELLPNLTEIVKNASLVGASPVEADNVLATIASLFLAIPEDKALDLLDTFCSQLTPAAFRGPGWGSPAGAAIRVLSNLFRGFVRLPKVQERIFSALLDLCREARLVSEMDVSQATLTGYFERWGSDTVMRRSILRKLHAALIADNRADQAAKVMIALLGLYTESDAESAIEDAQECVRTAVVDPKSFSFDHIVRLSAVRQLEKKDPAMHKALQLFATGTYKDYQSFVKAHPTFVTEKLRVEEAILVKKMRLLTLMSIAEKDQLIKLSLLSTELGIVDGEELEEFIIEAIQVNAISGKLNEKDRSLQVSTFQHRSFGREEWMTLQQRLRSLIASVKQSHENIKNVNTTVTAH</sequence>
<evidence type="ECO:0000313" key="7">
    <source>
        <dbReference type="Proteomes" id="UP001432322"/>
    </source>
</evidence>
<evidence type="ECO:0000313" key="6">
    <source>
        <dbReference type="EMBL" id="GMT22263.1"/>
    </source>
</evidence>
<evidence type="ECO:0000256" key="3">
    <source>
        <dbReference type="ARBA" id="ARBA00022540"/>
    </source>
</evidence>
<keyword evidence="3" id="KW-0396">Initiation factor</keyword>
<dbReference type="GO" id="GO:0005852">
    <property type="term" value="C:eukaryotic translation initiation factor 3 complex"/>
    <property type="evidence" value="ECO:0007669"/>
    <property type="project" value="InterPro"/>
</dbReference>
<dbReference type="PANTHER" id="PTHR15350">
    <property type="entry name" value="COP9 SIGNALOSOME COMPLEX SUBUNIT 7/DENDRITIC CELL PROTEIN GA17"/>
    <property type="match status" value="1"/>
</dbReference>
<name>A0AAV5VS34_9BILA</name>
<dbReference type="InterPro" id="IPR045237">
    <property type="entry name" value="COPS7/eIF3m"/>
</dbReference>
<keyword evidence="4" id="KW-0648">Protein biosynthesis</keyword>
<proteinExistence type="inferred from homology"/>
<evidence type="ECO:0000256" key="4">
    <source>
        <dbReference type="ARBA" id="ARBA00022917"/>
    </source>
</evidence>
<accession>A0AAV5VS34</accession>
<keyword evidence="7" id="KW-1185">Reference proteome</keyword>
<evidence type="ECO:0000259" key="5">
    <source>
        <dbReference type="PROSITE" id="PS50250"/>
    </source>
</evidence>
<dbReference type="PROSITE" id="PS50250">
    <property type="entry name" value="PCI"/>
    <property type="match status" value="1"/>
</dbReference>